<evidence type="ECO:0000313" key="2">
    <source>
        <dbReference type="EMBL" id="COW60319.1"/>
    </source>
</evidence>
<name>A0A0U0TNX4_MYCTX</name>
<dbReference type="Proteomes" id="UP000039021">
    <property type="component" value="Unassembled WGS sequence"/>
</dbReference>
<organism evidence="2 4">
    <name type="scientific">Mycobacterium tuberculosis</name>
    <dbReference type="NCBI Taxonomy" id="1773"/>
    <lineage>
        <taxon>Bacteria</taxon>
        <taxon>Bacillati</taxon>
        <taxon>Actinomycetota</taxon>
        <taxon>Actinomycetes</taxon>
        <taxon>Mycobacteriales</taxon>
        <taxon>Mycobacteriaceae</taxon>
        <taxon>Mycobacterium</taxon>
        <taxon>Mycobacterium tuberculosis complex</taxon>
    </lineage>
</organism>
<dbReference type="Proteomes" id="UP000038802">
    <property type="component" value="Unassembled WGS sequence"/>
</dbReference>
<gene>
    <name evidence="2" type="ORF">ERS007703_03919</name>
    <name evidence="3" type="ORF">ERS007739_01854</name>
</gene>
<proteinExistence type="predicted"/>
<dbReference type="AlphaFoldDB" id="A0A0U0TNX4"/>
<dbReference type="EMBL" id="CSBK01000774">
    <property type="protein sequence ID" value="COX89452.1"/>
    <property type="molecule type" value="Genomic_DNA"/>
</dbReference>
<dbReference type="EMBL" id="CSAE01000598">
    <property type="protein sequence ID" value="COW60319.1"/>
    <property type="molecule type" value="Genomic_DNA"/>
</dbReference>
<evidence type="ECO:0000313" key="3">
    <source>
        <dbReference type="EMBL" id="COX89452.1"/>
    </source>
</evidence>
<reference evidence="2" key="1">
    <citation type="submission" date="2015-03" db="EMBL/GenBank/DDBJ databases">
        <authorList>
            <person name="Murphy D."/>
        </authorList>
    </citation>
    <scope>NUCLEOTIDE SEQUENCE [LARGE SCALE GENOMIC DNA]</scope>
    <source>
        <strain evidence="2">K00500041</strain>
    </source>
</reference>
<protein>
    <submittedName>
        <fullName evidence="2">Uncharacterized protein</fullName>
    </submittedName>
</protein>
<reference evidence="4 5" key="2">
    <citation type="submission" date="2015-03" db="EMBL/GenBank/DDBJ databases">
        <authorList>
            <consortium name="Pathogen Informatics"/>
        </authorList>
    </citation>
    <scope>NUCLEOTIDE SEQUENCE [LARGE SCALE GENOMIC DNA]</scope>
    <source>
        <strain evidence="4">K00500041</strain>
        <strain evidence="5">N09902308</strain>
    </source>
</reference>
<reference evidence="3" key="3">
    <citation type="submission" date="2015-03" db="EMBL/GenBank/DDBJ databases">
        <authorList>
            <consortium name="Pathogen Informatics"/>
            <person name="Murphy D."/>
        </authorList>
    </citation>
    <scope>NUCLEOTIDE SEQUENCE</scope>
    <source>
        <strain evidence="3">N09902308</strain>
    </source>
</reference>
<sequence length="71" mass="7404">MIASTCAAFSSTRNARDGAWSGTRCCRDDSSNCSTRPRGLATSLDPSPMVLKASAAERTADRNAYSASPSS</sequence>
<feature type="region of interest" description="Disordered" evidence="1">
    <location>
        <begin position="15"/>
        <end position="45"/>
    </location>
</feature>
<accession>A0A0U0TNX4</accession>
<evidence type="ECO:0000313" key="5">
    <source>
        <dbReference type="Proteomes" id="UP000039021"/>
    </source>
</evidence>
<evidence type="ECO:0000256" key="1">
    <source>
        <dbReference type="SAM" id="MobiDB-lite"/>
    </source>
</evidence>
<evidence type="ECO:0000313" key="4">
    <source>
        <dbReference type="Proteomes" id="UP000038802"/>
    </source>
</evidence>